<sequence length="62" mass="6679">MSIRDRLRRFWQSLTGSGVQTHGDDPLPGQQDSANPGLQANAEIQTRNRHGYGTGTGLGTSL</sequence>
<reference evidence="3" key="1">
    <citation type="journal article" date="2019" name="Int. J. Syst. Evol. Microbiol.">
        <title>The Global Catalogue of Microorganisms (GCM) 10K type strain sequencing project: providing services to taxonomists for standard genome sequencing and annotation.</title>
        <authorList>
            <consortium name="The Broad Institute Genomics Platform"/>
            <consortium name="The Broad Institute Genome Sequencing Center for Infectious Disease"/>
            <person name="Wu L."/>
            <person name="Ma J."/>
        </authorList>
    </citation>
    <scope>NUCLEOTIDE SEQUENCE [LARGE SCALE GENOMIC DNA]</scope>
    <source>
        <strain evidence="3">JCM 16026</strain>
    </source>
</reference>
<dbReference type="EMBL" id="BAAAQT010000006">
    <property type="protein sequence ID" value="GAA2174277.1"/>
    <property type="molecule type" value="Genomic_DNA"/>
</dbReference>
<evidence type="ECO:0000256" key="1">
    <source>
        <dbReference type="SAM" id="MobiDB-lite"/>
    </source>
</evidence>
<proteinExistence type="predicted"/>
<evidence type="ECO:0000313" key="3">
    <source>
        <dbReference type="Proteomes" id="UP001501599"/>
    </source>
</evidence>
<evidence type="ECO:0000313" key="2">
    <source>
        <dbReference type="EMBL" id="GAA2174277.1"/>
    </source>
</evidence>
<feature type="region of interest" description="Disordered" evidence="1">
    <location>
        <begin position="14"/>
        <end position="36"/>
    </location>
</feature>
<keyword evidence="3" id="KW-1185">Reference proteome</keyword>
<feature type="region of interest" description="Disordered" evidence="1">
    <location>
        <begin position="43"/>
        <end position="62"/>
    </location>
</feature>
<feature type="compositionally biased region" description="Gly residues" evidence="1">
    <location>
        <begin position="52"/>
        <end position="62"/>
    </location>
</feature>
<dbReference type="RefSeq" id="WP_344343085.1">
    <property type="nucleotide sequence ID" value="NZ_BAAAQT010000006.1"/>
</dbReference>
<protein>
    <submittedName>
        <fullName evidence="2">Uncharacterized protein</fullName>
    </submittedName>
</protein>
<accession>A0ABP5MHZ9</accession>
<dbReference type="Proteomes" id="UP001501599">
    <property type="component" value="Unassembled WGS sequence"/>
</dbReference>
<gene>
    <name evidence="2" type="ORF">GCM10009846_19590</name>
</gene>
<comment type="caution">
    <text evidence="2">The sequence shown here is derived from an EMBL/GenBank/DDBJ whole genome shotgun (WGS) entry which is preliminary data.</text>
</comment>
<organism evidence="2 3">
    <name type="scientific">Agrococcus versicolor</name>
    <dbReference type="NCBI Taxonomy" id="501482"/>
    <lineage>
        <taxon>Bacteria</taxon>
        <taxon>Bacillati</taxon>
        <taxon>Actinomycetota</taxon>
        <taxon>Actinomycetes</taxon>
        <taxon>Micrococcales</taxon>
        <taxon>Microbacteriaceae</taxon>
        <taxon>Agrococcus</taxon>
    </lineage>
</organism>
<name>A0ABP5MHZ9_9MICO</name>